<protein>
    <submittedName>
        <fullName evidence="2">Uncharacterized protein</fullName>
    </submittedName>
</protein>
<sequence>MEYNGKEKTNIIEPVQQSNENLQESTVTRHRKLHNGIYLSNKGWKECATTTKSQFSPFMQNRYSINRIRHEGDQGPYSSKHHTRREDRNLFVLSA</sequence>
<feature type="compositionally biased region" description="Polar residues" evidence="1">
    <location>
        <begin position="15"/>
        <end position="24"/>
    </location>
</feature>
<evidence type="ECO:0000313" key="2">
    <source>
        <dbReference type="EMBL" id="KAK6634868.1"/>
    </source>
</evidence>
<feature type="region of interest" description="Disordered" evidence="1">
    <location>
        <begin position="1"/>
        <end position="24"/>
    </location>
</feature>
<name>A0ABR1B4H8_POLSC</name>
<proteinExistence type="predicted"/>
<dbReference type="Proteomes" id="UP001359485">
    <property type="component" value="Unassembled WGS sequence"/>
</dbReference>
<evidence type="ECO:0000313" key="3">
    <source>
        <dbReference type="Proteomes" id="UP001359485"/>
    </source>
</evidence>
<organism evidence="2 3">
    <name type="scientific">Polyplax serrata</name>
    <name type="common">Common mouse louse</name>
    <dbReference type="NCBI Taxonomy" id="468196"/>
    <lineage>
        <taxon>Eukaryota</taxon>
        <taxon>Metazoa</taxon>
        <taxon>Ecdysozoa</taxon>
        <taxon>Arthropoda</taxon>
        <taxon>Hexapoda</taxon>
        <taxon>Insecta</taxon>
        <taxon>Pterygota</taxon>
        <taxon>Neoptera</taxon>
        <taxon>Paraneoptera</taxon>
        <taxon>Psocodea</taxon>
        <taxon>Troctomorpha</taxon>
        <taxon>Phthiraptera</taxon>
        <taxon>Anoplura</taxon>
        <taxon>Polyplacidae</taxon>
        <taxon>Polyplax</taxon>
    </lineage>
</organism>
<gene>
    <name evidence="2" type="ORF">RUM44_000115</name>
</gene>
<evidence type="ECO:0000256" key="1">
    <source>
        <dbReference type="SAM" id="MobiDB-lite"/>
    </source>
</evidence>
<feature type="compositionally biased region" description="Basic and acidic residues" evidence="1">
    <location>
        <begin position="1"/>
        <end position="10"/>
    </location>
</feature>
<feature type="region of interest" description="Disordered" evidence="1">
    <location>
        <begin position="69"/>
        <end position="95"/>
    </location>
</feature>
<dbReference type="EMBL" id="JAWJWF010000003">
    <property type="protein sequence ID" value="KAK6634868.1"/>
    <property type="molecule type" value="Genomic_DNA"/>
</dbReference>
<reference evidence="2 3" key="1">
    <citation type="submission" date="2023-09" db="EMBL/GenBank/DDBJ databases">
        <title>Genomes of two closely related lineages of the louse Polyplax serrata with different host specificities.</title>
        <authorList>
            <person name="Martinu J."/>
            <person name="Tarabai H."/>
            <person name="Stefka J."/>
            <person name="Hypsa V."/>
        </authorList>
    </citation>
    <scope>NUCLEOTIDE SEQUENCE [LARGE SCALE GENOMIC DNA]</scope>
    <source>
        <strain evidence="2">98ZLc_SE</strain>
    </source>
</reference>
<keyword evidence="3" id="KW-1185">Reference proteome</keyword>
<comment type="caution">
    <text evidence="2">The sequence shown here is derived from an EMBL/GenBank/DDBJ whole genome shotgun (WGS) entry which is preliminary data.</text>
</comment>
<accession>A0ABR1B4H8</accession>